<feature type="domain" description="Gram-positive cocci surface proteins LPxTG" evidence="7">
    <location>
        <begin position="190"/>
        <end position="226"/>
    </location>
</feature>
<feature type="compositionally biased region" description="Pro residues" evidence="5">
    <location>
        <begin position="141"/>
        <end position="190"/>
    </location>
</feature>
<feature type="compositionally biased region" description="Basic and acidic residues" evidence="5">
    <location>
        <begin position="97"/>
        <end position="112"/>
    </location>
</feature>
<evidence type="ECO:0000259" key="7">
    <source>
        <dbReference type="PROSITE" id="PS50847"/>
    </source>
</evidence>
<sequence length="226" mass="22343">MVVTAAATSVLSLYVIPALAESPPREAPGGTLGALSDTSAVLLDGSVLQILENGPASASPNTGDAGAAPGPSPVNSRIGGPKPSVSQGAAHDSALADGREHGDHGHDSDHVEAAGYGDDSDYGYGDDSGYGDDYGYGDTPPTKPPTTPPVSPPPTTPPVKSPPASPPPTAPAGIPPRKPPASPPTQPPGLPETGANEHVLPAAGIAALLLTSGAILYRRGRAGSRQ</sequence>
<evidence type="ECO:0000256" key="3">
    <source>
        <dbReference type="ARBA" id="ARBA00022729"/>
    </source>
</evidence>
<keyword evidence="9" id="KW-1185">Reference proteome</keyword>
<organism evidence="8 9">
    <name type="scientific">Streptomyces turgidiscabies</name>
    <dbReference type="NCBI Taxonomy" id="85558"/>
    <lineage>
        <taxon>Bacteria</taxon>
        <taxon>Bacillati</taxon>
        <taxon>Actinomycetota</taxon>
        <taxon>Actinomycetes</taxon>
        <taxon>Kitasatosporales</taxon>
        <taxon>Streptomycetaceae</taxon>
        <taxon>Streptomyces</taxon>
    </lineage>
</organism>
<keyword evidence="2" id="KW-0964">Secreted</keyword>
<dbReference type="PROSITE" id="PS50847">
    <property type="entry name" value="GRAM_POS_ANCHORING"/>
    <property type="match status" value="1"/>
</dbReference>
<name>A0ABU0RFB9_9ACTN</name>
<dbReference type="PRINTS" id="PR01217">
    <property type="entry name" value="PRICHEXTENSN"/>
</dbReference>
<reference evidence="8 9" key="1">
    <citation type="submission" date="2023-07" db="EMBL/GenBank/DDBJ databases">
        <title>Comparative genomics of wheat-associated soil bacteria to identify genetic determinants of phenazine resistance.</title>
        <authorList>
            <person name="Mouncey N."/>
        </authorList>
    </citation>
    <scope>NUCLEOTIDE SEQUENCE [LARGE SCALE GENOMIC DNA]</scope>
    <source>
        <strain evidence="8 9">W2I16</strain>
    </source>
</reference>
<evidence type="ECO:0000256" key="5">
    <source>
        <dbReference type="SAM" id="MobiDB-lite"/>
    </source>
</evidence>
<evidence type="ECO:0000313" key="9">
    <source>
        <dbReference type="Proteomes" id="UP001223072"/>
    </source>
</evidence>
<dbReference type="EMBL" id="JAUSZS010000002">
    <property type="protein sequence ID" value="MDQ0930684.1"/>
    <property type="molecule type" value="Genomic_DNA"/>
</dbReference>
<proteinExistence type="predicted"/>
<evidence type="ECO:0000256" key="2">
    <source>
        <dbReference type="ARBA" id="ARBA00022525"/>
    </source>
</evidence>
<evidence type="ECO:0000256" key="6">
    <source>
        <dbReference type="SAM" id="SignalP"/>
    </source>
</evidence>
<keyword evidence="3 6" id="KW-0732">Signal</keyword>
<feature type="region of interest" description="Disordered" evidence="5">
    <location>
        <begin position="53"/>
        <end position="197"/>
    </location>
</feature>
<dbReference type="NCBIfam" id="TIGR01167">
    <property type="entry name" value="LPXTG_anchor"/>
    <property type="match status" value="1"/>
</dbReference>
<comment type="caution">
    <text evidence="8">The sequence shown here is derived from an EMBL/GenBank/DDBJ whole genome shotgun (WGS) entry which is preliminary data.</text>
</comment>
<dbReference type="InterPro" id="IPR019931">
    <property type="entry name" value="LPXTG_anchor"/>
</dbReference>
<gene>
    <name evidence="8" type="ORF">QFZ49_000591</name>
</gene>
<accession>A0ABU0RFB9</accession>
<feature type="chain" id="PRO_5046280970" evidence="6">
    <location>
        <begin position="21"/>
        <end position="226"/>
    </location>
</feature>
<dbReference type="RefSeq" id="WP_307624878.1">
    <property type="nucleotide sequence ID" value="NZ_JAUSZS010000002.1"/>
</dbReference>
<evidence type="ECO:0000313" key="8">
    <source>
        <dbReference type="EMBL" id="MDQ0930684.1"/>
    </source>
</evidence>
<feature type="signal peptide" evidence="6">
    <location>
        <begin position="1"/>
        <end position="20"/>
    </location>
</feature>
<evidence type="ECO:0000256" key="1">
    <source>
        <dbReference type="ARBA" id="ARBA00022512"/>
    </source>
</evidence>
<evidence type="ECO:0000256" key="4">
    <source>
        <dbReference type="ARBA" id="ARBA00023088"/>
    </source>
</evidence>
<keyword evidence="1" id="KW-0134">Cell wall</keyword>
<keyword evidence="4" id="KW-0572">Peptidoglycan-anchor</keyword>
<protein>
    <submittedName>
        <fullName evidence="8">LPXTG-motif cell wall-anchored protein</fullName>
    </submittedName>
</protein>
<dbReference type="Proteomes" id="UP001223072">
    <property type="component" value="Unassembled WGS sequence"/>
</dbReference>